<feature type="coiled-coil region" evidence="1">
    <location>
        <begin position="1279"/>
        <end position="1306"/>
    </location>
</feature>
<dbReference type="InterPro" id="IPR016181">
    <property type="entry name" value="Acyl_CoA_acyltransferase"/>
</dbReference>
<keyword evidence="1" id="KW-0175">Coiled coil</keyword>
<dbReference type="SUPFAM" id="SSF55729">
    <property type="entry name" value="Acyl-CoA N-acyltransferases (Nat)"/>
    <property type="match status" value="1"/>
</dbReference>
<comment type="caution">
    <text evidence="4">The sequence shown here is derived from an EMBL/GenBank/DDBJ whole genome shotgun (WGS) entry which is preliminary data.</text>
</comment>
<protein>
    <recommendedName>
        <fullName evidence="3">N-acetyltransferase domain-containing protein</fullName>
    </recommendedName>
</protein>
<feature type="domain" description="N-acetyltransferase" evidence="3">
    <location>
        <begin position="2777"/>
        <end position="2927"/>
    </location>
</feature>
<dbReference type="InterPro" id="IPR000182">
    <property type="entry name" value="GNAT_dom"/>
</dbReference>
<evidence type="ECO:0000259" key="3">
    <source>
        <dbReference type="PROSITE" id="PS51186"/>
    </source>
</evidence>
<accession>A0A0G1ADP8</accession>
<dbReference type="Proteomes" id="UP000034160">
    <property type="component" value="Unassembled WGS sequence"/>
</dbReference>
<evidence type="ECO:0000313" key="4">
    <source>
        <dbReference type="EMBL" id="KKS32246.1"/>
    </source>
</evidence>
<name>A0A0G1ADP8_9BACT</name>
<feature type="region of interest" description="Disordered" evidence="2">
    <location>
        <begin position="1797"/>
        <end position="1828"/>
    </location>
</feature>
<proteinExistence type="predicted"/>
<evidence type="ECO:0000256" key="1">
    <source>
        <dbReference type="SAM" id="Coils"/>
    </source>
</evidence>
<dbReference type="EMBL" id="LCCN01000008">
    <property type="protein sequence ID" value="KKS32246.1"/>
    <property type="molecule type" value="Genomic_DNA"/>
</dbReference>
<sequence>MPKGFKFLVVAVLLAGLATGVVVIQRKTTPPPSLASGCRCVDDGMCSSGENTIPNIACDDNKNGFGTACCGNAPAESAPPTASCDPNQQSDANGNIGCGDVNQGYCTRCNENQVEYFCKSGAIASGAGCIAAAPQSTGGTAGTNWQQCNPNLAGTQYGVCSGNSLYACGSDFRETKCVNNHWEATGNCCQTPGDIVPPTTTTDTTTTTTTTTTQTASSVAQTALASGKCDINFGLCQAFDPKTGEMTGWVPATKSVFCDSSCALAARMNVIIGSGYQTITIDGKQYQAYDWNVGSPTSTQAISLSGLSQQDVAEIKQIADANKVQFDSQNNAIVNLTKDQIADLQKRVDNFSKEQESVQIALAADINKKIPGLLAECNCSPDKFAEFVKGKSENLHLNLLTSDNATLILTSANSYAIDNGLINSYSSLDTNSVIQACYNLLKNDADKTDCENLSLARQTLRDAISSDNRTLADDQLRANQKANDLANRYQKGEDITETQLRDAGIIDTDIKKLTEIRQQNLEIARQNQINTAALNLHNAKSQGPTSPDERQERNDLALSGLDATSKIAAQKNAALLQQYIDCRSDKCTNLFSQLQSVFPKEVLTEINKTRIDQITFENTQYQAQAQMAYQTTPTLPKDIQTAVDTKYTQLETNLIMTRLAASENPDAPIQLSDAEKENLRQQALVDTLSQSPQLVTLNPSTDDTGFQNYLSDWKANNSPLSTIKGFFPPTIDQLKQDAVKFAVQTCAAAESLSGCTQSMSLDKWGAAQRIFEADSTLKNLPPGSQLYQDFIDGKVNPIELEQNLINIKKDWVNGLALNVNNVFQGTTATGTLLQKEALETGDTYKYMRGTWIAGAPIAASAVAIAGIGLLPVVAPTVAAVTGTGLLGGTLTTIGTGFGIYGTTQGIGSTYQACEQGVFGGTDEQKYACAIAGGNTIYMALSTGMGVATGAYASASKAATTLNLSKIGNSGATLATDVNTTFKMGTAAINTPAWIEKVGFANSMIGMGVFGSQAVVECGKGFSTSCVINLGMAIGSLGHSSTFIASKFVPNSNISAAIALGRTRQVSGEISELSDKLDGLNSCNPGVIGGFNIGDCISGLIDGFADGNSISVKDNMLQAPSGLVSARQNMDSLATSLQTSSTDALPEGDRITMTKAVMDAIDENRYIQVALKTRISNNPTIMQQFLATQQTAYQQNPSPTSTYNLLHALYLVQQEQTLLAPIKSLSPSQDLKDLRLAQQQLDQIAHSSSTDITSEYLPQANKVIGLLIAAQKDKFTPEQAQNIETALNSLTNNLQQQADAYAEAAKQTGDPSFTDAAQKAEQTATALNITPATSVIPDSAPPVPAPVLISTTISVVGQQKLPDTVGTTITVQNNDVVTIQISPQDTVSLNGQPVIAGNLTLQTGDVVSVTTGQSNDTYIFSGVENSQATFTHNTQTLAPTAQVPIPPITSAANHFGTIINAIVLPIESELNIAISQISNQVLDPFGSGIASFVKQNLDSLSFAYQFFPTSQNVSRIVLTAAGETARWLNDQPIIGNFVPVVELAKDLQAKLAKLTTPAPTVNIKFENEMRLNVGPRAPYHLIRVFFNGDGKIVAVSQEKYGETSSVNNVLINGKLINSNQPYLVNNRDRVTITYDGKSENFVVSQGEFIGKNGIPKTESKYVIGLYPPPTGLPIPAPSRKFSVVDFAKETADNLPCLISNYSIVSPALAAGSSIPCGKVSINTSGRQVTSIDGVGKVYVHPQLLDLAIISEGEGIYRTAKVGETVQIINSSGEAANIKVISITKDQIVVKIDNKPNTSIAPKSPSVSRPHLTGDEPKISPIRDPNKSGPTYEYHGYEAYDSYVQIYGQQPTTLYVGAKPTDLFPFQEDLIKAAQGQAIDLNKVIKFLNQNKIGVNIYSDPAELVYADQLSDEVDRALRNGEKPKNNKSDIPKLVKEAAAQGKLPRVKVEDVKNTGFSINTLPGLLDTLTGKNKQEIYLLTPNLYAQLYQTTPAEGLIVFYQKLGHEGGHSMDDVTFGNLSPWATELRQKAFNVKLYQAIGDVQLAKEYQKFVDETLSSSKHVLYDENQKISKTKYQSALKSGPSQSPIFLTPLGSGLANPILAPIIAPIAMLQAVDPILQANWPDLPFSKAWHNVTTGNWGQIWQDITSSFNRTLPAPLTLLNTLVVKPFIYNYRPPQIPEHTNTNYQPFGSIIDQAISQYQNSTGKSVYWPQNKQFSLSDFISSLFIPLSFETQSNHAHLMNDTQKMPHTEFESLISLWITNRDPSSSLSDLLSNTRIILYASLPPQTKDIIANAYDDSFNNYKLERKYQQAKVWIETNSPNSPMSSASILSHFIEQNSGNLSLSLDDLSGFLRWIARSTGSDSYIWMRNHIADEFSPNVSFNSFPSSEEYPYTGPFGSKISLNGQLNYDYSLLKQVGKPYHSAHIVSLLSSQSTGTITFMVFGEYILHGREHGLEQFISDMSLLANLSKINKSLRSLPYNAHPPINIPPQTTTFQSNAGKPPTIYGPGQTFLEKLGFQYTDETGTHWKWPWGKIENQDRISQIISDVHAQVQKELAQLKTKQEIIDYITNDLESMGVEVRDGTPRVATKGYDAMKDVGSMNEIYIQVDRKRPAIMAHEWEHVRQVKAFLEADIHTGLLENSSLVNQIETPAYATGTKLSYSTKAFDVVGAITQPLAFVVAKAGLIGPLNTFSRVVTYPINSSWTNLTKPLFNIGGKPVSALDILIPWTKFGEIGQMGLNLSLSNTDKPLEVIFPIVPPGKIEYLNKGIPILIGDNAATEKSDEEKLKVFDDKLSMAKDSHSYYQVKVLDSRRKVYTIQTEDGEVIAAADLLLPNSEQTSYALHFINVLPEYQGHYDVGSALLRHIQRELLTIAINSGKIQQLRLATDDATGPFYEKLGFTQISSKNGSRVYEWNTNIGQVEKKLDGLFDSMPSQAFVNTVLDLQRKYGIDKISSYLGRIKIAEIYDQKSLTEKELLNQQSSPPSLDAELLHYLSPLDFGISKSDPDYSRIQALKILELAENPEIMAARTGLDIQTINQITTDSRQIAMDAFHDNFERAYDAEVLPDFDLSGSVSHIIFLTSEDMKKIPGGGGHGSAISSARLALIDGGLIKGLGDMGVITGTYIGVHELGHLLANNKWLLPNQMTDIRLFTNLEEARTIVFETTAMSARGNLWTNSHSPDREAVRTALVNKIIAKMHAVSPDDVAQLLSQVKLGDFSGLIAATGGVKQFEDFLASSDVFGAQILITPKTTITHPDGKVDTLGINGAMYISRGDTITTSDGRSYHLDPSTKVQLSFGYSHSGADPNYYWDWSDNEPIGVGTEMFMRINYLAISPDYLPTPPTLVISSQP</sequence>
<dbReference type="STRING" id="1618356.UU93_C0008G0008"/>
<dbReference type="CDD" id="cd04301">
    <property type="entry name" value="NAT_SF"/>
    <property type="match status" value="1"/>
</dbReference>
<evidence type="ECO:0000313" key="5">
    <source>
        <dbReference type="Proteomes" id="UP000034160"/>
    </source>
</evidence>
<gene>
    <name evidence="4" type="ORF">UU93_C0008G0008</name>
</gene>
<evidence type="ECO:0000256" key="2">
    <source>
        <dbReference type="SAM" id="MobiDB-lite"/>
    </source>
</evidence>
<dbReference type="PROSITE" id="PS51186">
    <property type="entry name" value="GNAT"/>
    <property type="match status" value="1"/>
</dbReference>
<feature type="coiled-coil region" evidence="1">
    <location>
        <begin position="334"/>
        <end position="361"/>
    </location>
</feature>
<organism evidence="4 5">
    <name type="scientific">Candidatus Amesbacteria bacterium GW2011_GWA2_42_12</name>
    <dbReference type="NCBI Taxonomy" id="1618356"/>
    <lineage>
        <taxon>Bacteria</taxon>
        <taxon>Candidatus Amesiibacteriota</taxon>
    </lineage>
</organism>
<reference evidence="4 5" key="1">
    <citation type="journal article" date="2015" name="Nature">
        <title>rRNA introns, odd ribosomes, and small enigmatic genomes across a large radiation of phyla.</title>
        <authorList>
            <person name="Brown C.T."/>
            <person name="Hug L.A."/>
            <person name="Thomas B.C."/>
            <person name="Sharon I."/>
            <person name="Castelle C.J."/>
            <person name="Singh A."/>
            <person name="Wilkins M.J."/>
            <person name="Williams K.H."/>
            <person name="Banfield J.F."/>
        </authorList>
    </citation>
    <scope>NUCLEOTIDE SEQUENCE [LARGE SCALE GENOMIC DNA]</scope>
</reference>
<dbReference type="Gene3D" id="3.40.630.30">
    <property type="match status" value="1"/>
</dbReference>
<dbReference type="Pfam" id="PF13508">
    <property type="entry name" value="Acetyltransf_7"/>
    <property type="match status" value="1"/>
</dbReference>
<dbReference type="GO" id="GO:0016747">
    <property type="term" value="F:acyltransferase activity, transferring groups other than amino-acyl groups"/>
    <property type="evidence" value="ECO:0007669"/>
    <property type="project" value="InterPro"/>
</dbReference>